<dbReference type="Gene3D" id="2.60.120.10">
    <property type="entry name" value="Jelly Rolls"/>
    <property type="match status" value="1"/>
</dbReference>
<feature type="domain" description="Cyclic nucleotide-binding" evidence="1">
    <location>
        <begin position="1"/>
        <end position="114"/>
    </location>
</feature>
<dbReference type="SUPFAM" id="SSF51206">
    <property type="entry name" value="cAMP-binding domain-like"/>
    <property type="match status" value="1"/>
</dbReference>
<sequence>MLNAVQTISIFQKQPNPKVVSAGQVIFEVGEPGDCMYGIIQGSVDILVDGKVVETISAGEVFAIGALVGVKNRTYTAIAKTDCQLAFLDEQRFLFVVQETPLFALQVMKNYSERLTRVERSLSGLRK</sequence>
<dbReference type="SMART" id="SM00100">
    <property type="entry name" value="cNMP"/>
    <property type="match status" value="1"/>
</dbReference>
<dbReference type="EMBL" id="JACJQH010000001">
    <property type="protein sequence ID" value="MBD2193922.1"/>
    <property type="molecule type" value="Genomic_DNA"/>
</dbReference>
<keyword evidence="3" id="KW-1185">Reference proteome</keyword>
<evidence type="ECO:0000313" key="3">
    <source>
        <dbReference type="Proteomes" id="UP000658514"/>
    </source>
</evidence>
<dbReference type="InterPro" id="IPR000595">
    <property type="entry name" value="cNMP-bd_dom"/>
</dbReference>
<dbReference type="CDD" id="cd00038">
    <property type="entry name" value="CAP_ED"/>
    <property type="match status" value="1"/>
</dbReference>
<proteinExistence type="predicted"/>
<dbReference type="InterPro" id="IPR050397">
    <property type="entry name" value="Env_Response_Regulators"/>
</dbReference>
<protein>
    <submittedName>
        <fullName evidence="2">Cyclic nucleotide-binding domain-containing protein</fullName>
    </submittedName>
</protein>
<dbReference type="PROSITE" id="PS50042">
    <property type="entry name" value="CNMP_BINDING_3"/>
    <property type="match status" value="1"/>
</dbReference>
<evidence type="ECO:0000259" key="1">
    <source>
        <dbReference type="PROSITE" id="PS50042"/>
    </source>
</evidence>
<reference evidence="2 3" key="1">
    <citation type="journal article" date="2020" name="ISME J.">
        <title>Comparative genomics reveals insights into cyanobacterial evolution and habitat adaptation.</title>
        <authorList>
            <person name="Chen M.Y."/>
            <person name="Teng W.K."/>
            <person name="Zhao L."/>
            <person name="Hu C.X."/>
            <person name="Zhou Y.K."/>
            <person name="Han B.P."/>
            <person name="Song L.R."/>
            <person name="Shu W.S."/>
        </authorList>
    </citation>
    <scope>NUCLEOTIDE SEQUENCE [LARGE SCALE GENOMIC DNA]</scope>
    <source>
        <strain evidence="2 3">FACHB-288</strain>
    </source>
</reference>
<dbReference type="Proteomes" id="UP000658514">
    <property type="component" value="Unassembled WGS sequence"/>
</dbReference>
<gene>
    <name evidence="2" type="ORF">H6G24_00240</name>
</gene>
<dbReference type="PANTHER" id="PTHR24567:SF26">
    <property type="entry name" value="REGULATORY PROTEIN YEIL"/>
    <property type="match status" value="1"/>
</dbReference>
<dbReference type="RefSeq" id="WP_190538300.1">
    <property type="nucleotide sequence ID" value="NZ_CAWPNO010000001.1"/>
</dbReference>
<dbReference type="Pfam" id="PF00027">
    <property type="entry name" value="cNMP_binding"/>
    <property type="match status" value="1"/>
</dbReference>
<dbReference type="InterPro" id="IPR018490">
    <property type="entry name" value="cNMP-bd_dom_sf"/>
</dbReference>
<comment type="caution">
    <text evidence="2">The sequence shown here is derived from an EMBL/GenBank/DDBJ whole genome shotgun (WGS) entry which is preliminary data.</text>
</comment>
<organism evidence="2 3">
    <name type="scientific">Calothrix parietina FACHB-288</name>
    <dbReference type="NCBI Taxonomy" id="2692896"/>
    <lineage>
        <taxon>Bacteria</taxon>
        <taxon>Bacillati</taxon>
        <taxon>Cyanobacteriota</taxon>
        <taxon>Cyanophyceae</taxon>
        <taxon>Nostocales</taxon>
        <taxon>Calotrichaceae</taxon>
        <taxon>Calothrix</taxon>
    </lineage>
</organism>
<dbReference type="PANTHER" id="PTHR24567">
    <property type="entry name" value="CRP FAMILY TRANSCRIPTIONAL REGULATORY PROTEIN"/>
    <property type="match status" value="1"/>
</dbReference>
<accession>A0ABR8A1Y5</accession>
<evidence type="ECO:0000313" key="2">
    <source>
        <dbReference type="EMBL" id="MBD2193922.1"/>
    </source>
</evidence>
<dbReference type="InterPro" id="IPR014710">
    <property type="entry name" value="RmlC-like_jellyroll"/>
</dbReference>
<name>A0ABR8A1Y5_9CYAN</name>